<gene>
    <name evidence="1" type="ORF">GCM10012275_57650</name>
</gene>
<dbReference type="EMBL" id="BMMK01000044">
    <property type="protein sequence ID" value="GGM79497.1"/>
    <property type="molecule type" value="Genomic_DNA"/>
</dbReference>
<dbReference type="Proteomes" id="UP000637578">
    <property type="component" value="Unassembled WGS sequence"/>
</dbReference>
<name>A0A8J3CDS6_9PSEU</name>
<dbReference type="RefSeq" id="WP_189061584.1">
    <property type="nucleotide sequence ID" value="NZ_BMMK01000044.1"/>
</dbReference>
<accession>A0A8J3CDS6</accession>
<evidence type="ECO:0000313" key="1">
    <source>
        <dbReference type="EMBL" id="GGM79497.1"/>
    </source>
</evidence>
<proteinExistence type="predicted"/>
<organism evidence="1 2">
    <name type="scientific">Longimycelium tulufanense</name>
    <dbReference type="NCBI Taxonomy" id="907463"/>
    <lineage>
        <taxon>Bacteria</taxon>
        <taxon>Bacillati</taxon>
        <taxon>Actinomycetota</taxon>
        <taxon>Actinomycetes</taxon>
        <taxon>Pseudonocardiales</taxon>
        <taxon>Pseudonocardiaceae</taxon>
        <taxon>Longimycelium</taxon>
    </lineage>
</organism>
<reference evidence="1" key="2">
    <citation type="submission" date="2020-09" db="EMBL/GenBank/DDBJ databases">
        <authorList>
            <person name="Sun Q."/>
            <person name="Zhou Y."/>
        </authorList>
    </citation>
    <scope>NUCLEOTIDE SEQUENCE</scope>
    <source>
        <strain evidence="1">CGMCC 4.5737</strain>
    </source>
</reference>
<comment type="caution">
    <text evidence="1">The sequence shown here is derived from an EMBL/GenBank/DDBJ whole genome shotgun (WGS) entry which is preliminary data.</text>
</comment>
<keyword evidence="2" id="KW-1185">Reference proteome</keyword>
<protein>
    <submittedName>
        <fullName evidence="1">Uncharacterized protein</fullName>
    </submittedName>
</protein>
<sequence>MGILEPVDAAQRRSTATAEVEEAARQEAEGLHRQLVRLFLRVERVYFKTDPDHGYTPLVVERGGRQWVDAYLHEQQIAEYGELPERSWCSGQQLRDRVHEQFGPGVGITLLSPQGVRLPVVEPMVAPVSADADGSEVSA</sequence>
<dbReference type="AlphaFoldDB" id="A0A8J3CDS6"/>
<evidence type="ECO:0000313" key="2">
    <source>
        <dbReference type="Proteomes" id="UP000637578"/>
    </source>
</evidence>
<reference evidence="1" key="1">
    <citation type="journal article" date="2014" name="Int. J. Syst. Evol. Microbiol.">
        <title>Complete genome sequence of Corynebacterium casei LMG S-19264T (=DSM 44701T), isolated from a smear-ripened cheese.</title>
        <authorList>
            <consortium name="US DOE Joint Genome Institute (JGI-PGF)"/>
            <person name="Walter F."/>
            <person name="Albersmeier A."/>
            <person name="Kalinowski J."/>
            <person name="Ruckert C."/>
        </authorList>
    </citation>
    <scope>NUCLEOTIDE SEQUENCE</scope>
    <source>
        <strain evidence="1">CGMCC 4.5737</strain>
    </source>
</reference>